<evidence type="ECO:0000256" key="7">
    <source>
        <dbReference type="ARBA" id="ARBA00034754"/>
    </source>
</evidence>
<organism evidence="11 12">
    <name type="scientific">Lysobacter soyae</name>
    <dbReference type="NCBI Taxonomy" id="2764185"/>
    <lineage>
        <taxon>Bacteria</taxon>
        <taxon>Pseudomonadati</taxon>
        <taxon>Pseudomonadota</taxon>
        <taxon>Gammaproteobacteria</taxon>
        <taxon>Lysobacterales</taxon>
        <taxon>Lysobacteraceae</taxon>
        <taxon>Lysobacter</taxon>
    </lineage>
</organism>
<dbReference type="SUPFAM" id="SSF48019">
    <property type="entry name" value="post-AAA+ oligomerization domain-like"/>
    <property type="match status" value="1"/>
</dbReference>
<evidence type="ECO:0000256" key="5">
    <source>
        <dbReference type="ARBA" id="ARBA00022705"/>
    </source>
</evidence>
<dbReference type="NCBIfam" id="TIGR01128">
    <property type="entry name" value="holA"/>
    <property type="match status" value="1"/>
</dbReference>
<evidence type="ECO:0000256" key="8">
    <source>
        <dbReference type="ARBA" id="ARBA00049244"/>
    </source>
</evidence>
<evidence type="ECO:0000313" key="12">
    <source>
        <dbReference type="Proteomes" id="UP000824755"/>
    </source>
</evidence>
<dbReference type="InterPro" id="IPR027417">
    <property type="entry name" value="P-loop_NTPase"/>
</dbReference>
<keyword evidence="4 11" id="KW-0548">Nucleotidyltransferase</keyword>
<evidence type="ECO:0000259" key="10">
    <source>
        <dbReference type="Pfam" id="PF06144"/>
    </source>
</evidence>
<protein>
    <recommendedName>
        <fullName evidence="2 9">DNA polymerase III subunit delta</fullName>
        <ecNumber evidence="1 9">2.7.7.7</ecNumber>
    </recommendedName>
</protein>
<keyword evidence="12" id="KW-1185">Reference proteome</keyword>
<evidence type="ECO:0000256" key="1">
    <source>
        <dbReference type="ARBA" id="ARBA00012417"/>
    </source>
</evidence>
<evidence type="ECO:0000313" key="11">
    <source>
        <dbReference type="EMBL" id="QYR53610.1"/>
    </source>
</evidence>
<feature type="domain" description="DNA polymerase III delta N-terminal" evidence="10">
    <location>
        <begin position="21"/>
        <end position="120"/>
    </location>
</feature>
<dbReference type="EC" id="2.7.7.7" evidence="1 9"/>
<gene>
    <name evidence="11" type="primary">holA</name>
    <name evidence="11" type="ORF">H8L67_03685</name>
</gene>
<dbReference type="PANTHER" id="PTHR34388">
    <property type="entry name" value="DNA POLYMERASE III SUBUNIT DELTA"/>
    <property type="match status" value="1"/>
</dbReference>
<evidence type="ECO:0000256" key="2">
    <source>
        <dbReference type="ARBA" id="ARBA00017703"/>
    </source>
</evidence>
<name>A0ABX8WRZ6_9GAMM</name>
<dbReference type="GO" id="GO:0003887">
    <property type="term" value="F:DNA-directed DNA polymerase activity"/>
    <property type="evidence" value="ECO:0007669"/>
    <property type="project" value="UniProtKB-EC"/>
</dbReference>
<dbReference type="InterPro" id="IPR010372">
    <property type="entry name" value="DNA_pol3_delta_N"/>
</dbReference>
<dbReference type="SUPFAM" id="SSF52540">
    <property type="entry name" value="P-loop containing nucleoside triphosphate hydrolases"/>
    <property type="match status" value="1"/>
</dbReference>
<dbReference type="EMBL" id="CP080544">
    <property type="protein sequence ID" value="QYR53610.1"/>
    <property type="molecule type" value="Genomic_DNA"/>
</dbReference>
<comment type="catalytic activity">
    <reaction evidence="8">
        <text>DNA(n) + a 2'-deoxyribonucleoside 5'-triphosphate = DNA(n+1) + diphosphate</text>
        <dbReference type="Rhea" id="RHEA:22508"/>
        <dbReference type="Rhea" id="RHEA-COMP:17339"/>
        <dbReference type="Rhea" id="RHEA-COMP:17340"/>
        <dbReference type="ChEBI" id="CHEBI:33019"/>
        <dbReference type="ChEBI" id="CHEBI:61560"/>
        <dbReference type="ChEBI" id="CHEBI:173112"/>
        <dbReference type="EC" id="2.7.7.7"/>
    </reaction>
</comment>
<dbReference type="Gene3D" id="1.20.272.10">
    <property type="match status" value="1"/>
</dbReference>
<accession>A0ABX8WRZ6</accession>
<evidence type="ECO:0000256" key="9">
    <source>
        <dbReference type="NCBIfam" id="TIGR01128"/>
    </source>
</evidence>
<dbReference type="InterPro" id="IPR008921">
    <property type="entry name" value="DNA_pol3_clamp-load_cplx_C"/>
</dbReference>
<dbReference type="Pfam" id="PF06144">
    <property type="entry name" value="DNA_pol3_delta"/>
    <property type="match status" value="1"/>
</dbReference>
<dbReference type="CDD" id="cd18138">
    <property type="entry name" value="HLD_clamp_pol_III_delta"/>
    <property type="match status" value="1"/>
</dbReference>
<dbReference type="InterPro" id="IPR005790">
    <property type="entry name" value="DNA_polIII_delta"/>
</dbReference>
<keyword evidence="6" id="KW-0239">DNA-directed DNA polymerase</keyword>
<keyword evidence="5" id="KW-0235">DNA replication</keyword>
<sequence>MEQKPEQLAASVTAQTLKPAYLIAGAEFLKVMEAADAIRAAARAAGVDGRDVFDSSPKDFDWQFVENATSAMGLFSSTKLVEVTVPTGKPGKEGAAMIEAFCANPPPGTTLLVLANEWSNKHAGKWSDAIGRVGVVSIAWPVKPHEFPDWIRARMRSRKVQATQAAIEQLALRTEGNLLAAAQEIDKLALLAGGDMIDEAGMETFVADAARFDVFRLLDSALNGDAPMVSRMVAGLQAEGTAIQALLGMVIMEVQRLTALAITQARGGNMSQEFKVHRIWDSKQAQYKRALARYPAAKWQGLLAEIGRLDRAGKGRAGDDPWLLLERVLLAVAEPRAHGLLRAHA</sequence>
<comment type="similarity">
    <text evidence="7">Belongs to the DNA polymerase HolA subunit family.</text>
</comment>
<evidence type="ECO:0000256" key="4">
    <source>
        <dbReference type="ARBA" id="ARBA00022695"/>
    </source>
</evidence>
<dbReference type="Gene3D" id="3.40.50.300">
    <property type="entry name" value="P-loop containing nucleotide triphosphate hydrolases"/>
    <property type="match status" value="1"/>
</dbReference>
<evidence type="ECO:0000256" key="3">
    <source>
        <dbReference type="ARBA" id="ARBA00022679"/>
    </source>
</evidence>
<dbReference type="Gene3D" id="1.10.8.60">
    <property type="match status" value="1"/>
</dbReference>
<keyword evidence="3 11" id="KW-0808">Transferase</keyword>
<dbReference type="RefSeq" id="WP_220380418.1">
    <property type="nucleotide sequence ID" value="NZ_CP080544.1"/>
</dbReference>
<dbReference type="Proteomes" id="UP000824755">
    <property type="component" value="Chromosome"/>
</dbReference>
<reference evidence="11 12" key="1">
    <citation type="submission" date="2021-08" db="EMBL/GenBank/DDBJ databases">
        <title>Lysobacter sp. strain CJ11 Genome sequencing and assembly.</title>
        <authorList>
            <person name="Kim I."/>
        </authorList>
    </citation>
    <scope>NUCLEOTIDE SEQUENCE [LARGE SCALE GENOMIC DNA]</scope>
    <source>
        <strain evidence="11 12">CJ11</strain>
    </source>
</reference>
<proteinExistence type="inferred from homology"/>
<dbReference type="PANTHER" id="PTHR34388:SF1">
    <property type="entry name" value="DNA POLYMERASE III SUBUNIT DELTA"/>
    <property type="match status" value="1"/>
</dbReference>
<evidence type="ECO:0000256" key="6">
    <source>
        <dbReference type="ARBA" id="ARBA00022932"/>
    </source>
</evidence>